<reference evidence="4 5" key="1">
    <citation type="journal article" date="2020" name="J. Phycol.">
        <title>Comparative genome analysis reveals Cyanidiococcus gen. nov., a new extremophilic red algal genus sister to Cyanidioschyzon (Cyanidioschyzonaceae, Rhodophyta).</title>
        <authorList>
            <person name="Liu S.-L."/>
            <person name="Chiang Y.-R."/>
            <person name="Yoon H.S."/>
            <person name="Fu H.-Y."/>
        </authorList>
    </citation>
    <scope>NUCLEOTIDE SEQUENCE [LARGE SCALE GENOMIC DNA]</scope>
    <source>
        <strain evidence="4 5">THAL066</strain>
    </source>
</reference>
<dbReference type="InterPro" id="IPR008991">
    <property type="entry name" value="Translation_prot_SH3-like_sf"/>
</dbReference>
<comment type="caution">
    <text evidence="4">The sequence shown here is derived from an EMBL/GenBank/DDBJ whole genome shotgun (WGS) entry which is preliminary data.</text>
</comment>
<dbReference type="Proteomes" id="UP000530660">
    <property type="component" value="Unassembled WGS sequence"/>
</dbReference>
<gene>
    <name evidence="4" type="ORF">F1559_004878</name>
</gene>
<protein>
    <recommendedName>
        <fullName evidence="6">39S ribosomal protein L19, mitochondrial</fullName>
    </recommendedName>
</protein>
<name>A0A7J7IP31_9RHOD</name>
<dbReference type="InterPro" id="IPR038657">
    <property type="entry name" value="Ribosomal_bL19_sf"/>
</dbReference>
<dbReference type="SUPFAM" id="SSF50104">
    <property type="entry name" value="Translation proteins SH3-like domain"/>
    <property type="match status" value="1"/>
</dbReference>
<keyword evidence="2" id="KW-0689">Ribosomal protein</keyword>
<evidence type="ECO:0000256" key="3">
    <source>
        <dbReference type="ARBA" id="ARBA00023274"/>
    </source>
</evidence>
<sequence length="194" mass="22176">MNALLRGTLALLASYRRVHRTHQEANWLRDNAPYLPPDVTLPRYPKRKHPVKRSKALLLRLEQEECARVVQNASAPYGEMLRDLRAGDVVELKLRTSMNAPNAPVRTLVGLCIACRRRSINSSFTIRNVYEGTAVEHTIMAFSPWICSARILERREYVRNKLYYLRDKPLRESVVRIGDSSGVSATANEETRTS</sequence>
<evidence type="ECO:0008006" key="6">
    <source>
        <dbReference type="Google" id="ProtNLM"/>
    </source>
</evidence>
<proteinExistence type="inferred from homology"/>
<evidence type="ECO:0000256" key="2">
    <source>
        <dbReference type="ARBA" id="ARBA00022980"/>
    </source>
</evidence>
<accession>A0A7J7IP31</accession>
<evidence type="ECO:0000313" key="5">
    <source>
        <dbReference type="Proteomes" id="UP000530660"/>
    </source>
</evidence>
<dbReference type="AlphaFoldDB" id="A0A7J7IP31"/>
<dbReference type="GO" id="GO:0006412">
    <property type="term" value="P:translation"/>
    <property type="evidence" value="ECO:0007669"/>
    <property type="project" value="InterPro"/>
</dbReference>
<dbReference type="InterPro" id="IPR001857">
    <property type="entry name" value="Ribosomal_bL19"/>
</dbReference>
<organism evidence="4 5">
    <name type="scientific">Cyanidiococcus yangmingshanensis</name>
    <dbReference type="NCBI Taxonomy" id="2690220"/>
    <lineage>
        <taxon>Eukaryota</taxon>
        <taxon>Rhodophyta</taxon>
        <taxon>Bangiophyceae</taxon>
        <taxon>Cyanidiales</taxon>
        <taxon>Cyanidiaceae</taxon>
        <taxon>Cyanidiococcus</taxon>
    </lineage>
</organism>
<dbReference type="PANTHER" id="PTHR15680:SF9">
    <property type="entry name" value="LARGE RIBOSOMAL SUBUNIT PROTEIN BL19M"/>
    <property type="match status" value="1"/>
</dbReference>
<dbReference type="GO" id="GO:0003735">
    <property type="term" value="F:structural constituent of ribosome"/>
    <property type="evidence" value="ECO:0007669"/>
    <property type="project" value="InterPro"/>
</dbReference>
<keyword evidence="5" id="KW-1185">Reference proteome</keyword>
<evidence type="ECO:0000256" key="1">
    <source>
        <dbReference type="ARBA" id="ARBA00005781"/>
    </source>
</evidence>
<dbReference type="GO" id="GO:0005762">
    <property type="term" value="C:mitochondrial large ribosomal subunit"/>
    <property type="evidence" value="ECO:0007669"/>
    <property type="project" value="TreeGrafter"/>
</dbReference>
<dbReference type="Gene3D" id="2.30.30.790">
    <property type="match status" value="1"/>
</dbReference>
<dbReference type="OrthoDB" id="5945at2759"/>
<dbReference type="EMBL" id="VWRR01000004">
    <property type="protein sequence ID" value="KAF6004314.1"/>
    <property type="molecule type" value="Genomic_DNA"/>
</dbReference>
<dbReference type="PANTHER" id="PTHR15680">
    <property type="entry name" value="RIBOSOMAL PROTEIN L19"/>
    <property type="match status" value="1"/>
</dbReference>
<dbReference type="Pfam" id="PF01245">
    <property type="entry name" value="Ribosomal_L19"/>
    <property type="match status" value="1"/>
</dbReference>
<evidence type="ECO:0000313" key="4">
    <source>
        <dbReference type="EMBL" id="KAF6004314.1"/>
    </source>
</evidence>
<keyword evidence="3" id="KW-0687">Ribonucleoprotein</keyword>
<comment type="similarity">
    <text evidence="1">Belongs to the bacterial ribosomal protein bL19 family.</text>
</comment>